<evidence type="ECO:0000313" key="5">
    <source>
        <dbReference type="Proteomes" id="UP000466396"/>
    </source>
</evidence>
<dbReference type="GO" id="GO:0006355">
    <property type="term" value="P:regulation of DNA-templated transcription"/>
    <property type="evidence" value="ECO:0007669"/>
    <property type="project" value="InterPro"/>
</dbReference>
<dbReference type="InterPro" id="IPR000792">
    <property type="entry name" value="Tscrpt_reg_LuxR_C"/>
</dbReference>
<dbReference type="PROSITE" id="PS50043">
    <property type="entry name" value="HTH_LUXR_2"/>
    <property type="match status" value="1"/>
</dbReference>
<dbReference type="PROSITE" id="PS00622">
    <property type="entry name" value="HTH_LUXR_1"/>
    <property type="match status" value="1"/>
</dbReference>
<dbReference type="PANTHER" id="PTHR44688:SF16">
    <property type="entry name" value="DNA-BINDING TRANSCRIPTIONAL ACTIVATOR DEVR_DOSR"/>
    <property type="match status" value="1"/>
</dbReference>
<evidence type="ECO:0000256" key="3">
    <source>
        <dbReference type="ARBA" id="ARBA00023163"/>
    </source>
</evidence>
<evidence type="ECO:0000256" key="2">
    <source>
        <dbReference type="ARBA" id="ARBA00023125"/>
    </source>
</evidence>
<dbReference type="Gene3D" id="1.10.10.10">
    <property type="entry name" value="Winged helix-like DNA-binding domain superfamily/Winged helix DNA-binding domain"/>
    <property type="match status" value="1"/>
</dbReference>
<evidence type="ECO:0000256" key="1">
    <source>
        <dbReference type="ARBA" id="ARBA00023015"/>
    </source>
</evidence>
<sequence length="206" mass="21432">MAAAQGQIERARDTAAQAATFARWRGLLASEVMCLQTSVQFCDASVADRLAELATLVEGPRAPIAARYAKALADDAAAELDAVAAEFESMGDLLAAADAAAHSSSAYRVANRNGSALTAAARAEGLGKRCGGATSPALAGAKIAFPFSHRQREIALLVSKGLSNREIAEALSLSVRTVEGHIYRATFKAGIATRAQLAKLVQQFDS</sequence>
<dbReference type="EMBL" id="AP022581">
    <property type="protein sequence ID" value="BBX95553.1"/>
    <property type="molecule type" value="Genomic_DNA"/>
</dbReference>
<dbReference type="CDD" id="cd06170">
    <property type="entry name" value="LuxR_C_like"/>
    <property type="match status" value="1"/>
</dbReference>
<dbReference type="STRING" id="169765.AWC15_11595"/>
<dbReference type="GO" id="GO:0003677">
    <property type="term" value="F:DNA binding"/>
    <property type="evidence" value="ECO:0007669"/>
    <property type="project" value="UniProtKB-KW"/>
</dbReference>
<dbReference type="PANTHER" id="PTHR44688">
    <property type="entry name" value="DNA-BINDING TRANSCRIPTIONAL ACTIVATOR DEVR_DOSR"/>
    <property type="match status" value="1"/>
</dbReference>
<keyword evidence="2" id="KW-0238">DNA-binding</keyword>
<dbReference type="InterPro" id="IPR016032">
    <property type="entry name" value="Sig_transdc_resp-reg_C-effctor"/>
</dbReference>
<dbReference type="Proteomes" id="UP000466396">
    <property type="component" value="Chromosome"/>
</dbReference>
<dbReference type="SMART" id="SM00421">
    <property type="entry name" value="HTH_LUXR"/>
    <property type="match status" value="1"/>
</dbReference>
<keyword evidence="5" id="KW-1185">Reference proteome</keyword>
<dbReference type="InterPro" id="IPR036388">
    <property type="entry name" value="WH-like_DNA-bd_sf"/>
</dbReference>
<accession>A0A1X1YWW3</accession>
<dbReference type="AlphaFoldDB" id="A0A1X1YWW3"/>
<dbReference type="KEGG" id="mlj:MLAC_08470"/>
<keyword evidence="1" id="KW-0805">Transcription regulation</keyword>
<reference evidence="4 5" key="1">
    <citation type="journal article" date="2019" name="Emerg. Microbes Infect.">
        <title>Comprehensive subspecies identification of 175 nontuberculous mycobacteria species based on 7547 genomic profiles.</title>
        <authorList>
            <person name="Matsumoto Y."/>
            <person name="Kinjo T."/>
            <person name="Motooka D."/>
            <person name="Nabeya D."/>
            <person name="Jung N."/>
            <person name="Uechi K."/>
            <person name="Horii T."/>
            <person name="Iida T."/>
            <person name="Fujita J."/>
            <person name="Nakamura S."/>
        </authorList>
    </citation>
    <scope>NUCLEOTIDE SEQUENCE [LARGE SCALE GENOMIC DNA]</scope>
    <source>
        <strain evidence="4 5">JCM 15657</strain>
    </source>
</reference>
<organism evidence="4 5">
    <name type="scientific">Mycobacterium lacus</name>
    <dbReference type="NCBI Taxonomy" id="169765"/>
    <lineage>
        <taxon>Bacteria</taxon>
        <taxon>Bacillati</taxon>
        <taxon>Actinomycetota</taxon>
        <taxon>Actinomycetes</taxon>
        <taxon>Mycobacteriales</taxon>
        <taxon>Mycobacteriaceae</taxon>
        <taxon>Mycobacterium</taxon>
    </lineage>
</organism>
<evidence type="ECO:0000313" key="4">
    <source>
        <dbReference type="EMBL" id="BBX95553.1"/>
    </source>
</evidence>
<keyword evidence="3" id="KW-0804">Transcription</keyword>
<gene>
    <name evidence="4" type="ORF">MLAC_08470</name>
</gene>
<protein>
    <submittedName>
        <fullName evidence="4">Uncharacterized protein</fullName>
    </submittedName>
</protein>
<name>A0A1X1YWW3_9MYCO</name>
<proteinExistence type="predicted"/>
<dbReference type="SUPFAM" id="SSF46894">
    <property type="entry name" value="C-terminal effector domain of the bipartite response regulators"/>
    <property type="match status" value="1"/>
</dbReference>
<dbReference type="Pfam" id="PF00196">
    <property type="entry name" value="GerE"/>
    <property type="match status" value="1"/>
</dbReference>
<dbReference type="RefSeq" id="WP_085155922.1">
    <property type="nucleotide sequence ID" value="NZ_AP022581.1"/>
</dbReference>
<dbReference type="PRINTS" id="PR00038">
    <property type="entry name" value="HTHLUXR"/>
</dbReference>